<keyword evidence="1" id="KW-1133">Transmembrane helix</keyword>
<proteinExistence type="predicted"/>
<accession>A0A382WKG9</accession>
<feature type="transmembrane region" description="Helical" evidence="1">
    <location>
        <begin position="52"/>
        <end position="70"/>
    </location>
</feature>
<feature type="transmembrane region" description="Helical" evidence="1">
    <location>
        <begin position="21"/>
        <end position="40"/>
    </location>
</feature>
<evidence type="ECO:0000256" key="1">
    <source>
        <dbReference type="SAM" id="Phobius"/>
    </source>
</evidence>
<protein>
    <submittedName>
        <fullName evidence="2">Uncharacterized protein</fullName>
    </submittedName>
</protein>
<sequence length="86" mass="9764">MSDSSPDEKTYWLDNSKNVAKVFWGVVAVCVLLFAADAFYHKHVGLEAESVFGFYGIYGFVACVALVLAAKELRKILMRDEDYYDR</sequence>
<name>A0A382WKG9_9ZZZZ</name>
<reference evidence="2" key="1">
    <citation type="submission" date="2018-05" db="EMBL/GenBank/DDBJ databases">
        <authorList>
            <person name="Lanie J.A."/>
            <person name="Ng W.-L."/>
            <person name="Kazmierczak K.M."/>
            <person name="Andrzejewski T.M."/>
            <person name="Davidsen T.M."/>
            <person name="Wayne K.J."/>
            <person name="Tettelin H."/>
            <person name="Glass J.I."/>
            <person name="Rusch D."/>
            <person name="Podicherti R."/>
            <person name="Tsui H.-C.T."/>
            <person name="Winkler M.E."/>
        </authorList>
    </citation>
    <scope>NUCLEOTIDE SEQUENCE</scope>
</reference>
<dbReference type="AlphaFoldDB" id="A0A382WKG9"/>
<organism evidence="2">
    <name type="scientific">marine metagenome</name>
    <dbReference type="NCBI Taxonomy" id="408172"/>
    <lineage>
        <taxon>unclassified sequences</taxon>
        <taxon>metagenomes</taxon>
        <taxon>ecological metagenomes</taxon>
    </lineage>
</organism>
<dbReference type="EMBL" id="UINC01160653">
    <property type="protein sequence ID" value="SVD59426.1"/>
    <property type="molecule type" value="Genomic_DNA"/>
</dbReference>
<evidence type="ECO:0000313" key="2">
    <source>
        <dbReference type="EMBL" id="SVD59426.1"/>
    </source>
</evidence>
<keyword evidence="1" id="KW-0812">Transmembrane</keyword>
<gene>
    <name evidence="2" type="ORF">METZ01_LOCUS412280</name>
</gene>
<keyword evidence="1" id="KW-0472">Membrane</keyword>